<accession>A0A726TGD0</accession>
<reference evidence="5" key="2">
    <citation type="submission" date="2019-10" db="EMBL/GenBank/DDBJ databases">
        <authorList>
            <consortium name="NCBI Pathogen Detection Project"/>
        </authorList>
    </citation>
    <scope>NUCLEOTIDE SEQUENCE</scope>
    <source>
        <strain evidence="5">Salmonella enterica</strain>
    </source>
</reference>
<feature type="region of interest" description="Disordered" evidence="3">
    <location>
        <begin position="662"/>
        <end position="689"/>
    </location>
</feature>
<evidence type="ECO:0000313" key="5">
    <source>
        <dbReference type="EMBL" id="HAE1602007.1"/>
    </source>
</evidence>
<evidence type="ECO:0000256" key="3">
    <source>
        <dbReference type="SAM" id="MobiDB-lite"/>
    </source>
</evidence>
<dbReference type="CDD" id="cd01343">
    <property type="entry name" value="PL1_Passenger_AT"/>
    <property type="match status" value="1"/>
</dbReference>
<dbReference type="SUPFAM" id="SSF103515">
    <property type="entry name" value="Autotransporter"/>
    <property type="match status" value="1"/>
</dbReference>
<gene>
    <name evidence="5" type="ORF">G2931_23690</name>
</gene>
<feature type="compositionally biased region" description="Low complexity" evidence="3">
    <location>
        <begin position="181"/>
        <end position="191"/>
    </location>
</feature>
<name>A0A726TGD0_SALET</name>
<dbReference type="PANTHER" id="PTHR35037:SF7">
    <property type="entry name" value="AUTOTRANSPORTER"/>
    <property type="match status" value="1"/>
</dbReference>
<dbReference type="GO" id="GO:0019867">
    <property type="term" value="C:outer membrane"/>
    <property type="evidence" value="ECO:0007669"/>
    <property type="project" value="InterPro"/>
</dbReference>
<dbReference type="PROSITE" id="PS51208">
    <property type="entry name" value="AUTOTRANSPORTER"/>
    <property type="match status" value="1"/>
</dbReference>
<dbReference type="InterPro" id="IPR003991">
    <property type="entry name" value="Pertactin_virulence_factor"/>
</dbReference>
<keyword evidence="1" id="KW-0732">Signal</keyword>
<organism evidence="5">
    <name type="scientific">Salmonella enterica subsp. enterica serovar Saintpaul</name>
    <dbReference type="NCBI Taxonomy" id="90105"/>
    <lineage>
        <taxon>Bacteria</taxon>
        <taxon>Pseudomonadati</taxon>
        <taxon>Pseudomonadota</taxon>
        <taxon>Gammaproteobacteria</taxon>
        <taxon>Enterobacterales</taxon>
        <taxon>Enterobacteriaceae</taxon>
        <taxon>Salmonella</taxon>
    </lineage>
</organism>
<dbReference type="InterPro" id="IPR030930">
    <property type="entry name" value="AIDA"/>
</dbReference>
<dbReference type="InterPro" id="IPR051551">
    <property type="entry name" value="Autotransporter_adhesion"/>
</dbReference>
<dbReference type="AlphaFoldDB" id="A0A726TGD0"/>
<keyword evidence="2" id="KW-0843">Virulence</keyword>
<reference evidence="5" key="1">
    <citation type="journal article" date="2018" name="Genome Biol.">
        <title>SKESA: strategic k-mer extension for scrupulous assemblies.</title>
        <authorList>
            <person name="Souvorov A."/>
            <person name="Agarwala R."/>
            <person name="Lipman D.J."/>
        </authorList>
    </citation>
    <scope>NUCLEOTIDE SEQUENCE</scope>
    <source>
        <strain evidence="5">Salmonella enterica</strain>
    </source>
</reference>
<dbReference type="InterPro" id="IPR011050">
    <property type="entry name" value="Pectin_lyase_fold/virulence"/>
</dbReference>
<feature type="compositionally biased region" description="Low complexity" evidence="3">
    <location>
        <begin position="200"/>
        <end position="211"/>
    </location>
</feature>
<sequence>MNKVYNTVWNESTEMWVVTSELTRKGGRRPRQIRRTALAGLIAGLLLPSAPALATDYKNQTLESGGTSSSMSLSAGDTATNTTINSGGFQHVFSGGSATSTTINRGGFQYVSSGGSATSTTINSGGFQNVFSGGSATSTTINSGGFQNVHSGGSATSTTINSGGLQYVYSGGSATSTTINSGGQQRVSSGGSATGTTINSGGQQRVSSGGSATSTTINSGGMLSVSSGGSAVDITQNSGGIIFADTSATLRGTNINGSFSIAGGSASNMLLENGGYLSVLNGHQATSTTINSGGFQNVYSGGSATSTTINSGGYQNVHVNGNVTKTTITDGGILQVDVGGSASQVTQNSGGAIVANTSAVLSGTNGKGTFSIAGGSAVNMLLENGGLLTVLGGHDASDTTVGSDGTLSVQSGGVLRGTTTLTDKGTLVGDVVTNEGNLYFLNNSAATFAGTLTGTGTLTQEGGNTRFSGLLSQDGGITLQSGAAMTMDALQANANVTTQSGTTLTLDNGSILTGSVTGDNTGAGDMTVKGASVWHLGGDSTVGALTLDNGTVDFRPSATTRLTQAFRPVSLVSESLSGNGTFRMNTDIASHTGDMLNVTGNASGNFVLDIRNTGLEPVSAGTPLQVVHTGSGDAAFSLNGGKVDAGTWEYYLNKENTDWYLKADSSQPGTDNPGTDNPGTDNPVPPVRHTTKSADAVLDMATAPVYVFNSELQSLRFRHGDVMQNTRSPGGVWGRYTGSDTRINGGAGSGYSLTQSGMETGGDTVFDLNDSRLAVGAFVSCTDNSISHNRGGSSTVGSTGGGLYATWFNNDGYYVDGVVKVNRFRNELRTWMSDGTAVKGDYHQNGFGGSLEAGRTFSLNENTWIQPYLRSTAFRAESKDISLDNGMKAKAGTTKSLQGEVGVNLGMNLDVAGTVVRPYLTTAVSHEFSDNNKVRINDSYNFTNDISGTTGKYGAGVSAQLTANAGVWAEASYQNGENTESPVTGSVGFRINF</sequence>
<dbReference type="InterPro" id="IPR036709">
    <property type="entry name" value="Autotransporte_beta_dom_sf"/>
</dbReference>
<dbReference type="InterPro" id="IPR012332">
    <property type="entry name" value="Autotransporter_pectin_lyase_C"/>
</dbReference>
<dbReference type="Pfam" id="PF03212">
    <property type="entry name" value="Pertactin"/>
    <property type="match status" value="1"/>
</dbReference>
<protein>
    <submittedName>
        <fullName evidence="5">Autotransporter outer membrane beta-barrel domain-containing protein</fullName>
    </submittedName>
</protein>
<evidence type="ECO:0000259" key="4">
    <source>
        <dbReference type="PROSITE" id="PS51208"/>
    </source>
</evidence>
<feature type="region of interest" description="Disordered" evidence="3">
    <location>
        <begin position="179"/>
        <end position="214"/>
    </location>
</feature>
<dbReference type="PANTHER" id="PTHR35037">
    <property type="entry name" value="C-TERMINAL REGION OF AIDA-LIKE PROTEIN"/>
    <property type="match status" value="1"/>
</dbReference>
<dbReference type="InterPro" id="IPR005546">
    <property type="entry name" value="Autotransporte_beta"/>
</dbReference>
<dbReference type="Pfam" id="PF13018">
    <property type="entry name" value="ESPR"/>
    <property type="match status" value="1"/>
</dbReference>
<dbReference type="Pfam" id="PF03797">
    <property type="entry name" value="Autotransporter"/>
    <property type="match status" value="1"/>
</dbReference>
<dbReference type="NCBIfam" id="TIGR01414">
    <property type="entry name" value="autotrans_barl"/>
    <property type="match status" value="1"/>
</dbReference>
<evidence type="ECO:0000256" key="1">
    <source>
        <dbReference type="ARBA" id="ARBA00022729"/>
    </source>
</evidence>
<dbReference type="EMBL" id="DAARAI010000020">
    <property type="protein sequence ID" value="HAE1602007.1"/>
    <property type="molecule type" value="Genomic_DNA"/>
</dbReference>
<dbReference type="SUPFAM" id="SSF51126">
    <property type="entry name" value="Pectin lyase-like"/>
    <property type="match status" value="1"/>
</dbReference>
<proteinExistence type="predicted"/>
<evidence type="ECO:0000256" key="2">
    <source>
        <dbReference type="ARBA" id="ARBA00023026"/>
    </source>
</evidence>
<dbReference type="PRINTS" id="PR01484">
    <property type="entry name" value="PRTACTNFAMLY"/>
</dbReference>
<dbReference type="SMART" id="SM00869">
    <property type="entry name" value="Autotransporter"/>
    <property type="match status" value="1"/>
</dbReference>
<dbReference type="InterPro" id="IPR006315">
    <property type="entry name" value="OM_autotransptr_brl_dom"/>
</dbReference>
<dbReference type="InterPro" id="IPR024973">
    <property type="entry name" value="ESPR"/>
</dbReference>
<dbReference type="NCBIfam" id="TIGR04415">
    <property type="entry name" value="O_hepto_targRPT"/>
    <property type="match status" value="7"/>
</dbReference>
<dbReference type="Gene3D" id="2.40.128.130">
    <property type="entry name" value="Autotransporter beta-domain"/>
    <property type="match status" value="1"/>
</dbReference>
<dbReference type="Pfam" id="PF16168">
    <property type="entry name" value="AIDA"/>
    <property type="match status" value="4"/>
</dbReference>
<comment type="caution">
    <text evidence="5">The sequence shown here is derived from an EMBL/GenBank/DDBJ whole genome shotgun (WGS) entry which is preliminary data.</text>
</comment>
<feature type="domain" description="Autotransporter" evidence="4">
    <location>
        <begin position="725"/>
        <end position="993"/>
    </location>
</feature>
<dbReference type="Gene3D" id="2.160.20.20">
    <property type="match status" value="2"/>
</dbReference>
<feature type="compositionally biased region" description="Polar residues" evidence="3">
    <location>
        <begin position="664"/>
        <end position="680"/>
    </location>
</feature>
<dbReference type="InterPro" id="IPR004899">
    <property type="entry name" value="Pertactin_central"/>
</dbReference>